<sequence length="377" mass="40098">MLTSAHFFRLVPVVFTVSALILALLALCAGNTPGVLDTYDIITIYTSDLGNKTYSKASENTFAPSRTTTTECDNVGGLLSPLCSSMTSAASSALSPPTTSTSKAGDEINDINNGMADMPATPPQKRHIRDFYSMYALTVCEGDFMPNGRRNIIQCHHFFSENEASTIPCLIETALNLGGPGQNLSLFSLGFTYPLESALDSLNMLLKAVGVIFSIGIGFAGLSFLSSIPAVSLKSASKGMGYMWSVWINLVFVSAALFFLILGGLIAAIGAKVAERKVNDLGVAAGVFAVARTSWVTLAWAGIALMVMALLYWIGRAVHLKKVQREADEEEQKEASPPPSSPSIYTTPRDHPHSVSALSAPGLPPPSQPPLSTSSRR</sequence>
<evidence type="ECO:0000313" key="5">
    <source>
        <dbReference type="Proteomes" id="UP001302602"/>
    </source>
</evidence>
<dbReference type="GO" id="GO:0051285">
    <property type="term" value="C:cell cortex of cell tip"/>
    <property type="evidence" value="ECO:0007669"/>
    <property type="project" value="TreeGrafter"/>
</dbReference>
<feature type="signal peptide" evidence="3">
    <location>
        <begin position="1"/>
        <end position="30"/>
    </location>
</feature>
<comment type="caution">
    <text evidence="4">The sequence shown here is derived from an EMBL/GenBank/DDBJ whole genome shotgun (WGS) entry which is preliminary data.</text>
</comment>
<evidence type="ECO:0000256" key="3">
    <source>
        <dbReference type="SAM" id="SignalP"/>
    </source>
</evidence>
<dbReference type="GO" id="GO:0005886">
    <property type="term" value="C:plasma membrane"/>
    <property type="evidence" value="ECO:0007669"/>
    <property type="project" value="InterPro"/>
</dbReference>
<keyword evidence="3" id="KW-0732">Signal</keyword>
<protein>
    <submittedName>
        <fullName evidence="4">Uncharacterized protein</fullName>
    </submittedName>
</protein>
<evidence type="ECO:0000313" key="4">
    <source>
        <dbReference type="EMBL" id="KAK4129137.1"/>
    </source>
</evidence>
<accession>A0AAN6U9X1</accession>
<dbReference type="Proteomes" id="UP001302602">
    <property type="component" value="Unassembled WGS sequence"/>
</dbReference>
<keyword evidence="5" id="KW-1185">Reference proteome</keyword>
<keyword evidence="2" id="KW-0812">Transmembrane</keyword>
<keyword evidence="2" id="KW-1133">Transmembrane helix</keyword>
<proteinExistence type="predicted"/>
<evidence type="ECO:0000256" key="1">
    <source>
        <dbReference type="SAM" id="MobiDB-lite"/>
    </source>
</evidence>
<feature type="region of interest" description="Disordered" evidence="1">
    <location>
        <begin position="325"/>
        <end position="377"/>
    </location>
</feature>
<organism evidence="4 5">
    <name type="scientific">Parathielavia appendiculata</name>
    <dbReference type="NCBI Taxonomy" id="2587402"/>
    <lineage>
        <taxon>Eukaryota</taxon>
        <taxon>Fungi</taxon>
        <taxon>Dikarya</taxon>
        <taxon>Ascomycota</taxon>
        <taxon>Pezizomycotina</taxon>
        <taxon>Sordariomycetes</taxon>
        <taxon>Sordariomycetidae</taxon>
        <taxon>Sordariales</taxon>
        <taxon>Chaetomiaceae</taxon>
        <taxon>Parathielavia</taxon>
    </lineage>
</organism>
<keyword evidence="2" id="KW-0472">Membrane</keyword>
<reference evidence="4" key="2">
    <citation type="submission" date="2023-05" db="EMBL/GenBank/DDBJ databases">
        <authorList>
            <consortium name="Lawrence Berkeley National Laboratory"/>
            <person name="Steindorff A."/>
            <person name="Hensen N."/>
            <person name="Bonometti L."/>
            <person name="Westerberg I."/>
            <person name="Brannstrom I.O."/>
            <person name="Guillou S."/>
            <person name="Cros-Aarteil S."/>
            <person name="Calhoun S."/>
            <person name="Haridas S."/>
            <person name="Kuo A."/>
            <person name="Mondo S."/>
            <person name="Pangilinan J."/>
            <person name="Riley R."/>
            <person name="Labutti K."/>
            <person name="Andreopoulos B."/>
            <person name="Lipzen A."/>
            <person name="Chen C."/>
            <person name="Yanf M."/>
            <person name="Daum C."/>
            <person name="Ng V."/>
            <person name="Clum A."/>
            <person name="Ohm R."/>
            <person name="Martin F."/>
            <person name="Silar P."/>
            <person name="Natvig D."/>
            <person name="Lalanne C."/>
            <person name="Gautier V."/>
            <person name="Ament-Velasquez S.L."/>
            <person name="Kruys A."/>
            <person name="Hutchinson M.I."/>
            <person name="Powell A.J."/>
            <person name="Barry K."/>
            <person name="Miller A.N."/>
            <person name="Grigoriev I.V."/>
            <person name="Debuchy R."/>
            <person name="Gladieux P."/>
            <person name="Thoren M.H."/>
            <person name="Johannesson H."/>
        </authorList>
    </citation>
    <scope>NUCLEOTIDE SEQUENCE</scope>
    <source>
        <strain evidence="4">CBS 731.68</strain>
    </source>
</reference>
<feature type="chain" id="PRO_5042847879" evidence="3">
    <location>
        <begin position="31"/>
        <end position="377"/>
    </location>
</feature>
<dbReference type="AlphaFoldDB" id="A0AAN6U9X1"/>
<dbReference type="InterPro" id="IPR052413">
    <property type="entry name" value="SUR7_domain"/>
</dbReference>
<reference evidence="4" key="1">
    <citation type="journal article" date="2023" name="Mol. Phylogenet. Evol.">
        <title>Genome-scale phylogeny and comparative genomics of the fungal order Sordariales.</title>
        <authorList>
            <person name="Hensen N."/>
            <person name="Bonometti L."/>
            <person name="Westerberg I."/>
            <person name="Brannstrom I.O."/>
            <person name="Guillou S."/>
            <person name="Cros-Aarteil S."/>
            <person name="Calhoun S."/>
            <person name="Haridas S."/>
            <person name="Kuo A."/>
            <person name="Mondo S."/>
            <person name="Pangilinan J."/>
            <person name="Riley R."/>
            <person name="LaButti K."/>
            <person name="Andreopoulos B."/>
            <person name="Lipzen A."/>
            <person name="Chen C."/>
            <person name="Yan M."/>
            <person name="Daum C."/>
            <person name="Ng V."/>
            <person name="Clum A."/>
            <person name="Steindorff A."/>
            <person name="Ohm R.A."/>
            <person name="Martin F."/>
            <person name="Silar P."/>
            <person name="Natvig D.O."/>
            <person name="Lalanne C."/>
            <person name="Gautier V."/>
            <person name="Ament-Velasquez S.L."/>
            <person name="Kruys A."/>
            <person name="Hutchinson M.I."/>
            <person name="Powell A.J."/>
            <person name="Barry K."/>
            <person name="Miller A.N."/>
            <person name="Grigoriev I.V."/>
            <person name="Debuchy R."/>
            <person name="Gladieux P."/>
            <person name="Hiltunen Thoren M."/>
            <person name="Johannesson H."/>
        </authorList>
    </citation>
    <scope>NUCLEOTIDE SEQUENCE</scope>
    <source>
        <strain evidence="4">CBS 731.68</strain>
    </source>
</reference>
<evidence type="ECO:0000256" key="2">
    <source>
        <dbReference type="SAM" id="Phobius"/>
    </source>
</evidence>
<dbReference type="PANTHER" id="PTHR28019:SF7">
    <property type="entry name" value="SUR7 PROTEIN"/>
    <property type="match status" value="1"/>
</dbReference>
<dbReference type="GO" id="GO:0031505">
    <property type="term" value="P:fungal-type cell wall organization"/>
    <property type="evidence" value="ECO:0007669"/>
    <property type="project" value="TreeGrafter"/>
</dbReference>
<gene>
    <name evidence="4" type="ORF">N657DRAFT_676803</name>
</gene>
<feature type="transmembrane region" description="Helical" evidence="2">
    <location>
        <begin position="204"/>
        <end position="225"/>
    </location>
</feature>
<name>A0AAN6U9X1_9PEZI</name>
<dbReference type="RefSeq" id="XP_062652908.1">
    <property type="nucleotide sequence ID" value="XM_062795926.1"/>
</dbReference>
<dbReference type="Pfam" id="PF06687">
    <property type="entry name" value="SUR7"/>
    <property type="match status" value="1"/>
</dbReference>
<dbReference type="EMBL" id="MU853223">
    <property type="protein sequence ID" value="KAK4129137.1"/>
    <property type="molecule type" value="Genomic_DNA"/>
</dbReference>
<dbReference type="PANTHER" id="PTHR28019">
    <property type="entry name" value="CELL MEMBRANE PROTEIN YLR413W-RELATED"/>
    <property type="match status" value="1"/>
</dbReference>
<dbReference type="GeneID" id="87832694"/>
<dbReference type="InterPro" id="IPR009571">
    <property type="entry name" value="SUR7/Rim9-like_fungi"/>
</dbReference>
<feature type="transmembrane region" description="Helical" evidence="2">
    <location>
        <begin position="294"/>
        <end position="315"/>
    </location>
</feature>
<feature type="transmembrane region" description="Helical" evidence="2">
    <location>
        <begin position="246"/>
        <end position="274"/>
    </location>
</feature>